<dbReference type="PANTHER" id="PTHR30537">
    <property type="entry name" value="HTH-TYPE TRANSCRIPTIONAL REGULATOR"/>
    <property type="match status" value="1"/>
</dbReference>
<evidence type="ECO:0000256" key="4">
    <source>
        <dbReference type="ARBA" id="ARBA00023125"/>
    </source>
</evidence>
<evidence type="ECO:0000259" key="6">
    <source>
        <dbReference type="PROSITE" id="PS50931"/>
    </source>
</evidence>
<dbReference type="InterPro" id="IPR036390">
    <property type="entry name" value="WH_DNA-bd_sf"/>
</dbReference>
<keyword evidence="4" id="KW-0238">DNA-binding</keyword>
<dbReference type="InterPro" id="IPR058163">
    <property type="entry name" value="LysR-type_TF_proteobact-type"/>
</dbReference>
<feature type="domain" description="HTH lysR-type" evidence="6">
    <location>
        <begin position="7"/>
        <end position="64"/>
    </location>
</feature>
<accession>A0ABV6ESM4</accession>
<dbReference type="PANTHER" id="PTHR30537:SF5">
    <property type="entry name" value="HTH-TYPE TRANSCRIPTIONAL ACTIVATOR TTDR-RELATED"/>
    <property type="match status" value="1"/>
</dbReference>
<evidence type="ECO:0000256" key="5">
    <source>
        <dbReference type="ARBA" id="ARBA00023163"/>
    </source>
</evidence>
<dbReference type="SUPFAM" id="SSF53850">
    <property type="entry name" value="Periplasmic binding protein-like II"/>
    <property type="match status" value="1"/>
</dbReference>
<dbReference type="RefSeq" id="WP_378387973.1">
    <property type="nucleotide sequence ID" value="NZ_JBHLWM010000005.1"/>
</dbReference>
<sequence length="306" mass="33377">MSISKLPDFEGLALLAKVAEERSFAGAARSLNLSVATVSRAIARLELRLGAQVFNRSSRKMTLTDFGRRLAERAALVLAEAEQAESAARELSSRPRGTVNLAVPMSFGLRELSPILPQFIRRYPEITLNLHLSDATTDLIGDGYDAALRIAALPDSSLIARRLRPVNRYLVASPGYVKRNGRPQSPSELNAHHCLGYTYRARTGTWHFTHADGQVASVTPVGPLAVNNIDALVPALLDGLGIAELPSFVADPYVADRRLEILLPEWRLPGGGLYFVTPSARVRPVRIEVLGDFLAEHLSASRSPRD</sequence>
<dbReference type="EMBL" id="JBHLWM010000005">
    <property type="protein sequence ID" value="MFC0241226.1"/>
    <property type="molecule type" value="Genomic_DNA"/>
</dbReference>
<gene>
    <name evidence="7" type="ORF">ACFFJ6_12145</name>
</gene>
<keyword evidence="8" id="KW-1185">Reference proteome</keyword>
<comment type="function">
    <text evidence="1">NodD regulates the expression of the nodABCFE genes which encode other nodulation proteins. NodD is also a negative regulator of its own expression. Binds flavonoids as inducers.</text>
</comment>
<evidence type="ECO:0000313" key="7">
    <source>
        <dbReference type="EMBL" id="MFC0241226.1"/>
    </source>
</evidence>
<dbReference type="Gene3D" id="1.10.10.10">
    <property type="entry name" value="Winged helix-like DNA-binding domain superfamily/Winged helix DNA-binding domain"/>
    <property type="match status" value="1"/>
</dbReference>
<dbReference type="SUPFAM" id="SSF46785">
    <property type="entry name" value="Winged helix' DNA-binding domain"/>
    <property type="match status" value="1"/>
</dbReference>
<comment type="caution">
    <text evidence="7">The sequence shown here is derived from an EMBL/GenBank/DDBJ whole genome shotgun (WGS) entry which is preliminary data.</text>
</comment>
<dbReference type="Pfam" id="PF00126">
    <property type="entry name" value="HTH_1"/>
    <property type="match status" value="1"/>
</dbReference>
<evidence type="ECO:0000313" key="8">
    <source>
        <dbReference type="Proteomes" id="UP001589775"/>
    </source>
</evidence>
<comment type="similarity">
    <text evidence="2">Belongs to the LysR transcriptional regulatory family.</text>
</comment>
<keyword evidence="5" id="KW-0804">Transcription</keyword>
<dbReference type="InterPro" id="IPR000847">
    <property type="entry name" value="LysR_HTH_N"/>
</dbReference>
<protein>
    <submittedName>
        <fullName evidence="7">LysR family transcriptional regulator</fullName>
    </submittedName>
</protein>
<keyword evidence="3" id="KW-0805">Transcription regulation</keyword>
<proteinExistence type="inferred from homology"/>
<evidence type="ECO:0000256" key="1">
    <source>
        <dbReference type="ARBA" id="ARBA00003502"/>
    </source>
</evidence>
<organism evidence="7 8">
    <name type="scientific">Rhodopseudomonas telluris</name>
    <dbReference type="NCBI Taxonomy" id="644215"/>
    <lineage>
        <taxon>Bacteria</taxon>
        <taxon>Pseudomonadati</taxon>
        <taxon>Pseudomonadota</taxon>
        <taxon>Alphaproteobacteria</taxon>
        <taxon>Hyphomicrobiales</taxon>
        <taxon>Nitrobacteraceae</taxon>
        <taxon>Rhodopseudomonas</taxon>
    </lineage>
</organism>
<evidence type="ECO:0000256" key="2">
    <source>
        <dbReference type="ARBA" id="ARBA00009437"/>
    </source>
</evidence>
<reference evidence="7 8" key="1">
    <citation type="submission" date="2024-09" db="EMBL/GenBank/DDBJ databases">
        <authorList>
            <person name="Sun Q."/>
            <person name="Mori K."/>
        </authorList>
    </citation>
    <scope>NUCLEOTIDE SEQUENCE [LARGE SCALE GENOMIC DNA]</scope>
    <source>
        <strain evidence="7 8">KCTC 23279</strain>
    </source>
</reference>
<dbReference type="InterPro" id="IPR036388">
    <property type="entry name" value="WH-like_DNA-bd_sf"/>
</dbReference>
<name>A0ABV6ESM4_9BRAD</name>
<dbReference type="CDD" id="cd08422">
    <property type="entry name" value="PBP2_CrgA_like"/>
    <property type="match status" value="1"/>
</dbReference>
<dbReference type="Gene3D" id="3.40.190.290">
    <property type="match status" value="1"/>
</dbReference>
<evidence type="ECO:0000256" key="3">
    <source>
        <dbReference type="ARBA" id="ARBA00023015"/>
    </source>
</evidence>
<dbReference type="PROSITE" id="PS50931">
    <property type="entry name" value="HTH_LYSR"/>
    <property type="match status" value="1"/>
</dbReference>
<dbReference type="Proteomes" id="UP001589775">
    <property type="component" value="Unassembled WGS sequence"/>
</dbReference>
<dbReference type="InterPro" id="IPR005119">
    <property type="entry name" value="LysR_subst-bd"/>
</dbReference>
<dbReference type="Pfam" id="PF03466">
    <property type="entry name" value="LysR_substrate"/>
    <property type="match status" value="1"/>
</dbReference>